<dbReference type="Pfam" id="PF01490">
    <property type="entry name" value="Aa_trans"/>
    <property type="match status" value="1"/>
</dbReference>
<feature type="transmembrane region" description="Helical" evidence="5">
    <location>
        <begin position="108"/>
        <end position="128"/>
    </location>
</feature>
<dbReference type="VEuPathDB" id="TriTrypDB:LPMP_350420"/>
<feature type="transmembrane region" description="Helical" evidence="5">
    <location>
        <begin position="218"/>
        <end position="237"/>
    </location>
</feature>
<dbReference type="EMBL" id="CP009404">
    <property type="protein sequence ID" value="AIO02181.1"/>
    <property type="molecule type" value="Genomic_DNA"/>
</dbReference>
<dbReference type="GO" id="GO:0005737">
    <property type="term" value="C:cytoplasm"/>
    <property type="evidence" value="ECO:0007669"/>
    <property type="project" value="TreeGrafter"/>
</dbReference>
<feature type="transmembrane region" description="Helical" evidence="5">
    <location>
        <begin position="155"/>
        <end position="174"/>
    </location>
</feature>
<feature type="transmembrane region" description="Helical" evidence="5">
    <location>
        <begin position="348"/>
        <end position="372"/>
    </location>
</feature>
<feature type="transmembrane region" description="Helical" evidence="5">
    <location>
        <begin position="457"/>
        <end position="478"/>
    </location>
</feature>
<name>A0A088S1X2_LEIPA</name>
<feature type="transmembrane region" description="Helical" evidence="5">
    <location>
        <begin position="306"/>
        <end position="328"/>
    </location>
</feature>
<dbReference type="Proteomes" id="UP000063063">
    <property type="component" value="Chromosome 35"/>
</dbReference>
<dbReference type="VEuPathDB" id="TriTrypDB:LPAL13_350009500"/>
<comment type="subcellular location">
    <subcellularLocation>
        <location evidence="1">Membrane</location>
        <topology evidence="1">Multi-pass membrane protein</topology>
    </subcellularLocation>
</comment>
<feature type="transmembrane region" description="Helical" evidence="5">
    <location>
        <begin position="194"/>
        <end position="211"/>
    </location>
</feature>
<feature type="transmembrane region" description="Helical" evidence="5">
    <location>
        <begin position="79"/>
        <end position="102"/>
    </location>
</feature>
<dbReference type="InterPro" id="IPR013057">
    <property type="entry name" value="AA_transpt_TM"/>
</dbReference>
<dbReference type="PANTHER" id="PTHR22950">
    <property type="entry name" value="AMINO ACID TRANSPORTER"/>
    <property type="match status" value="1"/>
</dbReference>
<dbReference type="KEGG" id="lpan:LPMP_350420"/>
<keyword evidence="2 5" id="KW-0812">Transmembrane</keyword>
<proteinExistence type="predicted"/>
<evidence type="ECO:0000256" key="1">
    <source>
        <dbReference type="ARBA" id="ARBA00004141"/>
    </source>
</evidence>
<accession>A0A088S1X2</accession>
<dbReference type="GO" id="GO:0016020">
    <property type="term" value="C:membrane"/>
    <property type="evidence" value="ECO:0007669"/>
    <property type="project" value="UniProtKB-SubCell"/>
</dbReference>
<evidence type="ECO:0000256" key="4">
    <source>
        <dbReference type="ARBA" id="ARBA00023136"/>
    </source>
</evidence>
<feature type="transmembrane region" description="Helical" evidence="5">
    <location>
        <begin position="422"/>
        <end position="445"/>
    </location>
</feature>
<dbReference type="GeneID" id="22579071"/>
<reference evidence="7 8" key="1">
    <citation type="journal article" date="2015" name="Sci. Rep.">
        <title>The genome of Leishmania panamensis: insights into genomics of the L. (Viannia) subgenus.</title>
        <authorList>
            <person name="Llanes A."/>
            <person name="Restrepo C.M."/>
            <person name="Vecchio G.D."/>
            <person name="Anguizola F.J."/>
            <person name="Lleonart R."/>
        </authorList>
    </citation>
    <scope>NUCLEOTIDE SEQUENCE [LARGE SCALE GENOMIC DNA]</scope>
    <source>
        <strain evidence="7 8">MHOM/PA/94/PSC-1</strain>
    </source>
</reference>
<feature type="transmembrane region" description="Helical" evidence="5">
    <location>
        <begin position="265"/>
        <end position="285"/>
    </location>
</feature>
<dbReference type="RefSeq" id="XP_010702981.1">
    <property type="nucleotide sequence ID" value="XM_010704679.1"/>
</dbReference>
<evidence type="ECO:0000256" key="2">
    <source>
        <dbReference type="ARBA" id="ARBA00022692"/>
    </source>
</evidence>
<feature type="domain" description="Amino acid transporter transmembrane" evidence="6">
    <location>
        <begin position="76"/>
        <end position="477"/>
    </location>
</feature>
<evidence type="ECO:0000259" key="6">
    <source>
        <dbReference type="Pfam" id="PF01490"/>
    </source>
</evidence>
<gene>
    <name evidence="7" type="primary">AAT28</name>
    <name evidence="7" type="ORF">LPMP_350420</name>
</gene>
<evidence type="ECO:0000313" key="7">
    <source>
        <dbReference type="EMBL" id="AIO02181.1"/>
    </source>
</evidence>
<evidence type="ECO:0000313" key="8">
    <source>
        <dbReference type="Proteomes" id="UP000063063"/>
    </source>
</evidence>
<feature type="transmembrane region" description="Helical" evidence="5">
    <location>
        <begin position="393"/>
        <end position="416"/>
    </location>
</feature>
<evidence type="ECO:0000256" key="5">
    <source>
        <dbReference type="SAM" id="Phobius"/>
    </source>
</evidence>
<evidence type="ECO:0000256" key="3">
    <source>
        <dbReference type="ARBA" id="ARBA00022989"/>
    </source>
</evidence>
<dbReference type="GO" id="GO:0015179">
    <property type="term" value="F:L-amino acid transmembrane transporter activity"/>
    <property type="evidence" value="ECO:0007669"/>
    <property type="project" value="TreeGrafter"/>
</dbReference>
<keyword evidence="8" id="KW-1185">Reference proteome</keyword>
<dbReference type="eggNOG" id="KOG1305">
    <property type="taxonomic scope" value="Eukaryota"/>
</dbReference>
<organism evidence="7 8">
    <name type="scientific">Leishmania panamensis</name>
    <dbReference type="NCBI Taxonomy" id="5679"/>
    <lineage>
        <taxon>Eukaryota</taxon>
        <taxon>Discoba</taxon>
        <taxon>Euglenozoa</taxon>
        <taxon>Kinetoplastea</taxon>
        <taxon>Metakinetoplastina</taxon>
        <taxon>Trypanosomatida</taxon>
        <taxon>Trypanosomatidae</taxon>
        <taxon>Leishmaniinae</taxon>
        <taxon>Leishmania</taxon>
        <taxon>Leishmania guyanensis species complex</taxon>
    </lineage>
</organism>
<keyword evidence="4 5" id="KW-0472">Membrane</keyword>
<dbReference type="AlphaFoldDB" id="A0A088S1X2"/>
<sequence length="483" mass="52721">MMGGHDSNLSETSPMLPRRAPLRTSYSHAALNNTELNRPSCGDRRRAHSVPVYTRRDQRLMALSPILFDRYYMAEGGSLVSSAFNLASATCGAGVLALPYAMQHCGTIIGTTTLIFVCSLSIYSVFLLTKVSTLTKLMTYEELAVDLVGPIMEKLMVTIIVVFCWGVAVMYIVMMGDLIVPLLEATGLSDKVDRRTALVLFWALVMFPLSLARNIQTLRYASIIGTVSTLLLAGALVERFVQQSREGTQDLRLDAVMHTASHVPLARWDAGVIGALTTFVFSYGCQPVAPRIYEELKDRTVKRMCVCTACSLTAVTLIYIVAGVFGAMCFGDSVAPNVLVNFASHLDAYPAQVAYLSMAISLTMGFPVTIFPTRDSVLMAMGYRTEENPVPGWLSRTIAGLLALLALLIGIAVPSIHFFFDVLGGVCGGSLSFLFPALFALRSGYWTKAEVGCRHVILTWMTLVFGIMMCCLGTYNAVKQSFF</sequence>
<dbReference type="PANTHER" id="PTHR22950:SF649">
    <property type="entry name" value="ACID TRANSPORTER, PUTATIVE-RELATED"/>
    <property type="match status" value="1"/>
</dbReference>
<protein>
    <submittedName>
        <fullName evidence="7">Amino acid permease-like protein</fullName>
    </submittedName>
</protein>
<keyword evidence="3 5" id="KW-1133">Transmembrane helix</keyword>
<dbReference type="OrthoDB" id="28208at2759"/>